<organism evidence="2 3">
    <name type="scientific">Polyangium jinanense</name>
    <dbReference type="NCBI Taxonomy" id="2829994"/>
    <lineage>
        <taxon>Bacteria</taxon>
        <taxon>Pseudomonadati</taxon>
        <taxon>Myxococcota</taxon>
        <taxon>Polyangia</taxon>
        <taxon>Polyangiales</taxon>
        <taxon>Polyangiaceae</taxon>
        <taxon>Polyangium</taxon>
    </lineage>
</organism>
<dbReference type="EMBL" id="JAGTJJ010000072">
    <property type="protein sequence ID" value="MDC3988429.1"/>
    <property type="molecule type" value="Genomic_DNA"/>
</dbReference>
<protein>
    <submittedName>
        <fullName evidence="2">Uncharacterized protein</fullName>
    </submittedName>
</protein>
<keyword evidence="1" id="KW-1133">Transmembrane helix</keyword>
<feature type="transmembrane region" description="Helical" evidence="1">
    <location>
        <begin position="130"/>
        <end position="150"/>
    </location>
</feature>
<feature type="transmembrane region" description="Helical" evidence="1">
    <location>
        <begin position="98"/>
        <end position="118"/>
    </location>
</feature>
<feature type="transmembrane region" description="Helical" evidence="1">
    <location>
        <begin position="12"/>
        <end position="33"/>
    </location>
</feature>
<dbReference type="RefSeq" id="WP_272459804.1">
    <property type="nucleotide sequence ID" value="NZ_JAGTJJ010000072.1"/>
</dbReference>
<keyword evidence="1" id="KW-0472">Membrane</keyword>
<reference evidence="2 3" key="1">
    <citation type="submission" date="2021-04" db="EMBL/GenBank/DDBJ databases">
        <title>Genome analysis of Polyangium sp.</title>
        <authorList>
            <person name="Li Y."/>
            <person name="Wang J."/>
        </authorList>
    </citation>
    <scope>NUCLEOTIDE SEQUENCE [LARGE SCALE GENOMIC DNA]</scope>
    <source>
        <strain evidence="2 3">SDU14</strain>
    </source>
</reference>
<dbReference type="AlphaFoldDB" id="A0A9X4AXI1"/>
<evidence type="ECO:0000313" key="3">
    <source>
        <dbReference type="Proteomes" id="UP001151081"/>
    </source>
</evidence>
<keyword evidence="3" id="KW-1185">Reference proteome</keyword>
<name>A0A9X4AXI1_9BACT</name>
<evidence type="ECO:0000313" key="2">
    <source>
        <dbReference type="EMBL" id="MDC3988429.1"/>
    </source>
</evidence>
<proteinExistence type="predicted"/>
<evidence type="ECO:0000256" key="1">
    <source>
        <dbReference type="SAM" id="Phobius"/>
    </source>
</evidence>
<dbReference type="Proteomes" id="UP001151081">
    <property type="component" value="Unassembled WGS sequence"/>
</dbReference>
<feature type="transmembrane region" description="Helical" evidence="1">
    <location>
        <begin position="40"/>
        <end position="60"/>
    </location>
</feature>
<comment type="caution">
    <text evidence="2">The sequence shown here is derived from an EMBL/GenBank/DDBJ whole genome shotgun (WGS) entry which is preliminary data.</text>
</comment>
<gene>
    <name evidence="2" type="ORF">KEG57_48635</name>
</gene>
<sequence length="151" mass="15836">MNPIHEAGFASLVVLVFATAPAFVAALVAALVARFRPKGSAVAAAISAIVATLVLVLAAVTTAKLHARIDFWIDTGGYGPPADVRRTYGPDWHASARLTAWIGIVLTALPLSLAALGYRISRRGERWSKAALVVSILVGLAEMACLVMALF</sequence>
<accession>A0A9X4AXI1</accession>
<keyword evidence="1" id="KW-0812">Transmembrane</keyword>